<organism evidence="1 2">
    <name type="scientific">Phytophthora megakarya</name>
    <dbReference type="NCBI Taxonomy" id="4795"/>
    <lineage>
        <taxon>Eukaryota</taxon>
        <taxon>Sar</taxon>
        <taxon>Stramenopiles</taxon>
        <taxon>Oomycota</taxon>
        <taxon>Peronosporomycetes</taxon>
        <taxon>Peronosporales</taxon>
        <taxon>Peronosporaceae</taxon>
        <taxon>Phytophthora</taxon>
    </lineage>
</organism>
<dbReference type="AlphaFoldDB" id="A0A225W7L5"/>
<name>A0A225W7L5_9STRA</name>
<proteinExistence type="predicted"/>
<evidence type="ECO:0000313" key="2">
    <source>
        <dbReference type="Proteomes" id="UP000198211"/>
    </source>
</evidence>
<evidence type="ECO:0000313" key="1">
    <source>
        <dbReference type="EMBL" id="OWZ13706.1"/>
    </source>
</evidence>
<accession>A0A225W7L5</accession>
<sequence length="73" mass="8562">MPRRLHEFNVEKGTPMAKPFDAFDELVIGLQTWGEPVDEARIPAEYKTIMSIVENTKDIEFNEKLLKEQERLQ</sequence>
<dbReference type="EMBL" id="NBNE01001511">
    <property type="protein sequence ID" value="OWZ13706.1"/>
    <property type="molecule type" value="Genomic_DNA"/>
</dbReference>
<dbReference type="OrthoDB" id="165998at2759"/>
<dbReference type="Pfam" id="PF14223">
    <property type="entry name" value="Retrotran_gag_2"/>
    <property type="match status" value="1"/>
</dbReference>
<comment type="caution">
    <text evidence="1">The sequence shown here is derived from an EMBL/GenBank/DDBJ whole genome shotgun (WGS) entry which is preliminary data.</text>
</comment>
<dbReference type="Proteomes" id="UP000198211">
    <property type="component" value="Unassembled WGS sequence"/>
</dbReference>
<protein>
    <submittedName>
        <fullName evidence="1">Polyprotein</fullName>
    </submittedName>
</protein>
<keyword evidence="2" id="KW-1185">Reference proteome</keyword>
<reference evidence="2" key="1">
    <citation type="submission" date="2017-03" db="EMBL/GenBank/DDBJ databases">
        <title>Phytopthora megakarya and P. palmivora, two closely related causual agents of cacao black pod achieved similar genome size and gene model numbers by different mechanisms.</title>
        <authorList>
            <person name="Ali S."/>
            <person name="Shao J."/>
            <person name="Larry D.J."/>
            <person name="Kronmiller B."/>
            <person name="Shen D."/>
            <person name="Strem M.D."/>
            <person name="Melnick R.L."/>
            <person name="Guiltinan M.J."/>
            <person name="Tyler B.M."/>
            <person name="Meinhardt L.W."/>
            <person name="Bailey B.A."/>
        </authorList>
    </citation>
    <scope>NUCLEOTIDE SEQUENCE [LARGE SCALE GENOMIC DNA]</scope>
    <source>
        <strain evidence="2">zdho120</strain>
    </source>
</reference>
<gene>
    <name evidence="1" type="ORF">PHMEG_00012917</name>
</gene>